<comment type="caution">
    <text evidence="6">The sequence shown here is derived from an EMBL/GenBank/DDBJ whole genome shotgun (WGS) entry which is preliminary data.</text>
</comment>
<dbReference type="EMBL" id="SOSA01000703">
    <property type="protein sequence ID" value="THC89133.1"/>
    <property type="molecule type" value="Genomic_DNA"/>
</dbReference>
<dbReference type="RefSeq" id="XP_033427958.1">
    <property type="nucleotide sequence ID" value="XM_033569152.1"/>
</dbReference>
<dbReference type="Proteomes" id="UP000324241">
    <property type="component" value="Unassembled WGS sequence"/>
</dbReference>
<feature type="chain" id="PRO_5033448527" description="Yeast cell wall synthesis Kre9/Knh1-like N-terminal domain-containing protein" evidence="3">
    <location>
        <begin position="19"/>
        <end position="254"/>
    </location>
</feature>
<dbReference type="Proteomes" id="UP000308092">
    <property type="component" value="Unassembled WGS sequence"/>
</dbReference>
<evidence type="ECO:0000256" key="3">
    <source>
        <dbReference type="SAM" id="SignalP"/>
    </source>
</evidence>
<reference evidence="6 7" key="1">
    <citation type="submission" date="2019-03" db="EMBL/GenBank/DDBJ databases">
        <title>The genome sequence of a newly discovered highly antifungal drug resistant Aspergillus species, Aspergillus tanneri NIH 1004.</title>
        <authorList>
            <person name="Mounaud S."/>
            <person name="Singh I."/>
            <person name="Joardar V."/>
            <person name="Pakala S."/>
            <person name="Pakala S."/>
            <person name="Venepally P."/>
            <person name="Hoover J."/>
            <person name="Nierman W."/>
            <person name="Chung J."/>
            <person name="Losada L."/>
        </authorList>
    </citation>
    <scope>NUCLEOTIDE SEQUENCE [LARGE SCALE GENOMIC DNA]</scope>
    <source>
        <strain evidence="6 7">NIH1004</strain>
    </source>
</reference>
<dbReference type="InterPro" id="IPR018466">
    <property type="entry name" value="Kre9/Knh1-like_N"/>
</dbReference>
<evidence type="ECO:0000256" key="1">
    <source>
        <dbReference type="ARBA" id="ARBA00022729"/>
    </source>
</evidence>
<keyword evidence="7" id="KW-1185">Reference proteome</keyword>
<name>A0A4S3J2T6_9EURO</name>
<feature type="region of interest" description="Disordered" evidence="2">
    <location>
        <begin position="174"/>
        <end position="231"/>
    </location>
</feature>
<feature type="domain" description="Yeast cell wall synthesis Kre9/Knh1-like N-terminal" evidence="4">
    <location>
        <begin position="35"/>
        <end position="123"/>
    </location>
</feature>
<keyword evidence="1 3" id="KW-0732">Signal</keyword>
<accession>A0A4S3J2T6</accession>
<feature type="signal peptide" evidence="3">
    <location>
        <begin position="1"/>
        <end position="18"/>
    </location>
</feature>
<dbReference type="GeneID" id="54327184"/>
<gene>
    <name evidence="5" type="ORF">ATNIH1004_004482</name>
    <name evidence="6" type="ORF">EYZ11_011413</name>
</gene>
<dbReference type="EMBL" id="QUQM01000003">
    <property type="protein sequence ID" value="KAA8648597.1"/>
    <property type="molecule type" value="Genomic_DNA"/>
</dbReference>
<proteinExistence type="predicted"/>
<evidence type="ECO:0000259" key="4">
    <source>
        <dbReference type="Pfam" id="PF10342"/>
    </source>
</evidence>
<evidence type="ECO:0000256" key="2">
    <source>
        <dbReference type="SAM" id="MobiDB-lite"/>
    </source>
</evidence>
<reference evidence="5 8" key="2">
    <citation type="submission" date="2019-08" db="EMBL/GenBank/DDBJ databases">
        <title>The genome sequence of a newly discovered highly antifungal drug resistant Aspergillus species, Aspergillus tanneri NIH 1004.</title>
        <authorList>
            <person name="Mounaud S."/>
            <person name="Singh I."/>
            <person name="Joardar V."/>
            <person name="Pakala S."/>
            <person name="Pakala S."/>
            <person name="Venepally P."/>
            <person name="Chung J.K."/>
            <person name="Losada L."/>
            <person name="Nierman W.C."/>
        </authorList>
    </citation>
    <scope>NUCLEOTIDE SEQUENCE [LARGE SCALE GENOMIC DNA]</scope>
    <source>
        <strain evidence="5 8">NIH1004</strain>
    </source>
</reference>
<dbReference type="OrthoDB" id="4094614at2759"/>
<feature type="compositionally biased region" description="Polar residues" evidence="2">
    <location>
        <begin position="174"/>
        <end position="201"/>
    </location>
</feature>
<dbReference type="InterPro" id="IPR052982">
    <property type="entry name" value="SRP1/TIP1-like"/>
</dbReference>
<evidence type="ECO:0000313" key="7">
    <source>
        <dbReference type="Proteomes" id="UP000308092"/>
    </source>
</evidence>
<dbReference type="Pfam" id="PF10342">
    <property type="entry name" value="Kre9_KNH"/>
    <property type="match status" value="1"/>
</dbReference>
<organism evidence="6 7">
    <name type="scientific">Aspergillus tanneri</name>
    <dbReference type="NCBI Taxonomy" id="1220188"/>
    <lineage>
        <taxon>Eukaryota</taxon>
        <taxon>Fungi</taxon>
        <taxon>Dikarya</taxon>
        <taxon>Ascomycota</taxon>
        <taxon>Pezizomycotina</taxon>
        <taxon>Eurotiomycetes</taxon>
        <taxon>Eurotiomycetidae</taxon>
        <taxon>Eurotiales</taxon>
        <taxon>Aspergillaceae</taxon>
        <taxon>Aspergillus</taxon>
        <taxon>Aspergillus subgen. Circumdati</taxon>
    </lineage>
</organism>
<evidence type="ECO:0000313" key="6">
    <source>
        <dbReference type="EMBL" id="THC89133.1"/>
    </source>
</evidence>
<sequence length="254" mass="26025">MRFSTAAIFSALAALVSAHSQPDYNQAPTGNPIYTPGLNQVVEAGQTFTITWDPTTTGPVSLVLMRGPSTNVVPIGTIAEQVPNTGRFDWVPSTSLEPDVTHYGLLLIVEGTGQYQYSTQFGVSNPHYGSSSSSTTKAAPTLVPTDASAASATTDDATSTRYVSVTTTICPKGTAKSSSTPLIGSSRHASTPVVSPSKTAVQPTLQPTLQPQPSGPSGNPSTTGPATPLHTGAAGRNMISFGAVAAGMLAMLAF</sequence>
<dbReference type="PANTHER" id="PTHR40633:SF1">
    <property type="entry name" value="GPI ANCHORED SERINE-THREONINE RICH PROTEIN (AFU_ORTHOLOGUE AFUA_1G03630)"/>
    <property type="match status" value="1"/>
</dbReference>
<evidence type="ECO:0000313" key="5">
    <source>
        <dbReference type="EMBL" id="KAA8648597.1"/>
    </source>
</evidence>
<evidence type="ECO:0000313" key="8">
    <source>
        <dbReference type="Proteomes" id="UP000324241"/>
    </source>
</evidence>
<dbReference type="PANTHER" id="PTHR40633">
    <property type="entry name" value="MATRIX PROTEIN, PUTATIVE (AFU_ORTHOLOGUE AFUA_8G05410)-RELATED"/>
    <property type="match status" value="1"/>
</dbReference>
<dbReference type="VEuPathDB" id="FungiDB:EYZ11_011413"/>
<protein>
    <recommendedName>
        <fullName evidence="4">Yeast cell wall synthesis Kre9/Knh1-like N-terminal domain-containing protein</fullName>
    </recommendedName>
</protein>
<dbReference type="AlphaFoldDB" id="A0A4S3J2T6"/>
<feature type="compositionally biased region" description="Low complexity" evidence="2">
    <location>
        <begin position="202"/>
        <end position="228"/>
    </location>
</feature>